<protein>
    <submittedName>
        <fullName evidence="1">Uncharacterized protein</fullName>
    </submittedName>
</protein>
<name>A0A4P8WAV8_KLEPN</name>
<reference evidence="1" key="1">
    <citation type="submission" date="2018-10" db="EMBL/GenBank/DDBJ databases">
        <authorList>
            <person name="Zhou D.Sr."/>
        </authorList>
    </citation>
    <scope>NUCLEOTIDE SEQUENCE</scope>
    <source>
        <strain evidence="1">283149</strain>
        <plasmid evidence="1">p283149-KPC</plasmid>
    </source>
</reference>
<geneLocation type="plasmid" evidence="1">
    <name>p283149-KPC</name>
</geneLocation>
<accession>A0A4P8WAV8</accession>
<keyword evidence="1" id="KW-0614">Plasmid</keyword>
<dbReference type="AlphaFoldDB" id="A0A4P8WAV8"/>
<sequence>MHRDNSSFGVRNRTILYIYARKCTEVSQMVIGRSEHFVQPLRSVS</sequence>
<proteinExistence type="predicted"/>
<organism evidence="1">
    <name type="scientific">Klebsiella pneumoniae</name>
    <dbReference type="NCBI Taxonomy" id="573"/>
    <lineage>
        <taxon>Bacteria</taxon>
        <taxon>Pseudomonadati</taxon>
        <taxon>Pseudomonadota</taxon>
        <taxon>Gammaproteobacteria</taxon>
        <taxon>Enterobacterales</taxon>
        <taxon>Enterobacteriaceae</taxon>
        <taxon>Klebsiella/Raoultella group</taxon>
        <taxon>Klebsiella</taxon>
        <taxon>Klebsiella pneumoniae complex</taxon>
    </lineage>
</organism>
<evidence type="ECO:0000313" key="1">
    <source>
        <dbReference type="EMBL" id="QCS38947.1"/>
    </source>
</evidence>
<dbReference type="EMBL" id="MK036886">
    <property type="protein sequence ID" value="QCS38947.1"/>
    <property type="molecule type" value="Genomic_DNA"/>
</dbReference>